<evidence type="ECO:0000313" key="2">
    <source>
        <dbReference type="EMBL" id="KAG0560677.1"/>
    </source>
</evidence>
<evidence type="ECO:0000256" key="1">
    <source>
        <dbReference type="SAM" id="MobiDB-lite"/>
    </source>
</evidence>
<reference evidence="2" key="1">
    <citation type="submission" date="2020-06" db="EMBL/GenBank/DDBJ databases">
        <title>WGS assembly of Ceratodon purpureus strain R40.</title>
        <authorList>
            <person name="Carey S.B."/>
            <person name="Jenkins J."/>
            <person name="Shu S."/>
            <person name="Lovell J.T."/>
            <person name="Sreedasyam A."/>
            <person name="Maumus F."/>
            <person name="Tiley G.P."/>
            <person name="Fernandez-Pozo N."/>
            <person name="Barry K."/>
            <person name="Chen C."/>
            <person name="Wang M."/>
            <person name="Lipzen A."/>
            <person name="Daum C."/>
            <person name="Saski C.A."/>
            <person name="Payton A.C."/>
            <person name="Mcbreen J.C."/>
            <person name="Conrad R.E."/>
            <person name="Kollar L.M."/>
            <person name="Olsson S."/>
            <person name="Huttunen S."/>
            <person name="Landis J.B."/>
            <person name="Wickett N.J."/>
            <person name="Johnson M.G."/>
            <person name="Rensing S.A."/>
            <person name="Grimwood J."/>
            <person name="Schmutz J."/>
            <person name="Mcdaniel S.F."/>
        </authorList>
    </citation>
    <scope>NUCLEOTIDE SEQUENCE</scope>
    <source>
        <strain evidence="2">R40</strain>
    </source>
</reference>
<organism evidence="2 3">
    <name type="scientific">Ceratodon purpureus</name>
    <name type="common">Fire moss</name>
    <name type="synonym">Dicranum purpureum</name>
    <dbReference type="NCBI Taxonomy" id="3225"/>
    <lineage>
        <taxon>Eukaryota</taxon>
        <taxon>Viridiplantae</taxon>
        <taxon>Streptophyta</taxon>
        <taxon>Embryophyta</taxon>
        <taxon>Bryophyta</taxon>
        <taxon>Bryophytina</taxon>
        <taxon>Bryopsida</taxon>
        <taxon>Dicranidae</taxon>
        <taxon>Pseudoditrichales</taxon>
        <taxon>Ditrichaceae</taxon>
        <taxon>Ceratodon</taxon>
    </lineage>
</organism>
<dbReference type="AlphaFoldDB" id="A0A8T0GQ16"/>
<evidence type="ECO:0000313" key="3">
    <source>
        <dbReference type="Proteomes" id="UP000822688"/>
    </source>
</evidence>
<dbReference type="EMBL" id="CM026430">
    <property type="protein sequence ID" value="KAG0560677.1"/>
    <property type="molecule type" value="Genomic_DNA"/>
</dbReference>
<proteinExistence type="predicted"/>
<feature type="region of interest" description="Disordered" evidence="1">
    <location>
        <begin position="1"/>
        <end position="28"/>
    </location>
</feature>
<accession>A0A8T0GQ16</accession>
<dbReference type="PANTHER" id="PTHR36706">
    <property type="entry name" value="UNNAMED PRODUCT"/>
    <property type="match status" value="1"/>
</dbReference>
<sequence length="92" mass="10844">MEQAQELEKIKTTMKDQPTIMEEYRGPRPHRCNDRLEDFVQALFEGDLRKNLPGTAKLFWKCYKSKPGEEPNEPFFFLEEDANGKLVPKGRR</sequence>
<dbReference type="Proteomes" id="UP000822688">
    <property type="component" value="Chromosome 9"/>
</dbReference>
<feature type="compositionally biased region" description="Basic and acidic residues" evidence="1">
    <location>
        <begin position="1"/>
        <end position="14"/>
    </location>
</feature>
<name>A0A8T0GQ16_CERPU</name>
<keyword evidence="3" id="KW-1185">Reference proteome</keyword>
<gene>
    <name evidence="2" type="ORF">KC19_9G004400</name>
</gene>
<comment type="caution">
    <text evidence="2">The sequence shown here is derived from an EMBL/GenBank/DDBJ whole genome shotgun (WGS) entry which is preliminary data.</text>
</comment>
<protein>
    <submittedName>
        <fullName evidence="2">Uncharacterized protein</fullName>
    </submittedName>
</protein>